<reference evidence="2 3" key="1">
    <citation type="submission" date="2022-07" db="EMBL/GenBank/DDBJ databases">
        <title>Genome-wide signatures of adaptation to extreme environments.</title>
        <authorList>
            <person name="Cho C.H."/>
            <person name="Yoon H.S."/>
        </authorList>
    </citation>
    <scope>NUCLEOTIDE SEQUENCE [LARGE SCALE GENOMIC DNA]</scope>
    <source>
        <strain evidence="2 3">108.79 E11</strain>
    </source>
</reference>
<dbReference type="AlphaFoldDB" id="A0AAV9IKK8"/>
<evidence type="ECO:0000259" key="1">
    <source>
        <dbReference type="Pfam" id="PF03109"/>
    </source>
</evidence>
<dbReference type="Pfam" id="PF03109">
    <property type="entry name" value="ABC1"/>
    <property type="match status" value="1"/>
</dbReference>
<dbReference type="SUPFAM" id="SSF56112">
    <property type="entry name" value="Protein kinase-like (PK-like)"/>
    <property type="match status" value="1"/>
</dbReference>
<organism evidence="2 3">
    <name type="scientific">Galdieria yellowstonensis</name>
    <dbReference type="NCBI Taxonomy" id="3028027"/>
    <lineage>
        <taxon>Eukaryota</taxon>
        <taxon>Rhodophyta</taxon>
        <taxon>Bangiophyceae</taxon>
        <taxon>Galdieriales</taxon>
        <taxon>Galdieriaceae</taxon>
        <taxon>Galdieria</taxon>
    </lineage>
</organism>
<gene>
    <name evidence="2" type="ORF">GAYE_SCF46G5817</name>
</gene>
<dbReference type="EMBL" id="JANCYU010000057">
    <property type="protein sequence ID" value="KAK4527884.1"/>
    <property type="molecule type" value="Genomic_DNA"/>
</dbReference>
<accession>A0AAV9IKK8</accession>
<dbReference type="InterPro" id="IPR051130">
    <property type="entry name" value="Mito_struct-func_regulator"/>
</dbReference>
<protein>
    <recommendedName>
        <fullName evidence="1">ABC1 atypical kinase-like domain-containing protein</fullName>
    </recommendedName>
</protein>
<evidence type="ECO:0000313" key="2">
    <source>
        <dbReference type="EMBL" id="KAK4527884.1"/>
    </source>
</evidence>
<name>A0AAV9IKK8_9RHOD</name>
<comment type="caution">
    <text evidence="2">The sequence shown here is derived from an EMBL/GenBank/DDBJ whole genome shotgun (WGS) entry which is preliminary data.</text>
</comment>
<dbReference type="PANTHER" id="PTHR43173:SF19">
    <property type="entry name" value="AARF DOMAIN-CONTAINING PROTEIN KINASE 1"/>
    <property type="match status" value="1"/>
</dbReference>
<keyword evidence="3" id="KW-1185">Reference proteome</keyword>
<feature type="domain" description="ABC1 atypical kinase-like" evidence="1">
    <location>
        <begin position="116"/>
        <end position="361"/>
    </location>
</feature>
<proteinExistence type="predicted"/>
<dbReference type="InterPro" id="IPR004147">
    <property type="entry name" value="ABC1_dom"/>
</dbReference>
<dbReference type="Proteomes" id="UP001300502">
    <property type="component" value="Unassembled WGS sequence"/>
</dbReference>
<evidence type="ECO:0000313" key="3">
    <source>
        <dbReference type="Proteomes" id="UP001300502"/>
    </source>
</evidence>
<dbReference type="InterPro" id="IPR011009">
    <property type="entry name" value="Kinase-like_dom_sf"/>
</dbReference>
<sequence>MFFWSRCILFSWIRFHSSSVNPKTKKKYPTLLVRYCQVAGFCFFLLVEYRKFWLPLYGYLLPSIEPIEAIHLHGSCARKVKEFCKRKGGLFVKLGQYASSLQNILPNEYLQELATLQDQAQEYPIQDLLQVLQTELGPFRGLLTDISETPIGCASIAQVHKANLVMSSTKVAIKIQKPNIQEQFADDLRMLQVVLSIYQTLKGGYEPIIWNIFVEFIKEIQQEMDFVKEMANNRKLARCFQENYHIQVPRIFPRLCSRRVFTMEYIDGTNMDDCISLDKQTRYRIVQTLHEAFARMLFEGRFLHMDPHPGNIILQYPTDSQRFRMVFIDTGKCSSVDPAFIEKFANLILAIVLRDTQRLASLFSDTSYNGGELFASFFLGKKMARTWLNHSELVGRKYSIHDYLHIMSSVHPQFVTVMRPFLVIRGISRKLGYSKDATNIYAPFAMQLAWKTWLRRLHQNYLETLNDRLGYETGINYSSYDSSEKNMPIATNVLARR</sequence>
<dbReference type="PANTHER" id="PTHR43173">
    <property type="entry name" value="ABC1 FAMILY PROTEIN"/>
    <property type="match status" value="1"/>
</dbReference>